<proteinExistence type="predicted"/>
<feature type="compositionally biased region" description="Basic and acidic residues" evidence="1">
    <location>
        <begin position="130"/>
        <end position="143"/>
    </location>
</feature>
<evidence type="ECO:0000256" key="2">
    <source>
        <dbReference type="SAM" id="Phobius"/>
    </source>
</evidence>
<feature type="region of interest" description="Disordered" evidence="1">
    <location>
        <begin position="130"/>
        <end position="156"/>
    </location>
</feature>
<keyword evidence="2" id="KW-1133">Transmembrane helix</keyword>
<dbReference type="AlphaFoldDB" id="A0A4Y8R611"/>
<dbReference type="RefSeq" id="WP_061267910.1">
    <property type="nucleotide sequence ID" value="NZ_SOZH01000002.1"/>
</dbReference>
<accession>A0A4Y8R611</accession>
<feature type="transmembrane region" description="Helical" evidence="2">
    <location>
        <begin position="50"/>
        <end position="69"/>
    </location>
</feature>
<protein>
    <recommendedName>
        <fullName evidence="5">PH domain-containing protein</fullName>
    </recommendedName>
</protein>
<organism evidence="3 4">
    <name type="scientific">Cellulosimicrobium funkei</name>
    <dbReference type="NCBI Taxonomy" id="264251"/>
    <lineage>
        <taxon>Bacteria</taxon>
        <taxon>Bacillati</taxon>
        <taxon>Actinomycetota</taxon>
        <taxon>Actinomycetes</taxon>
        <taxon>Micrococcales</taxon>
        <taxon>Promicromonosporaceae</taxon>
        <taxon>Cellulosimicrobium</taxon>
    </lineage>
</organism>
<evidence type="ECO:0000313" key="4">
    <source>
        <dbReference type="Proteomes" id="UP000298003"/>
    </source>
</evidence>
<dbReference type="GeneID" id="95683222"/>
<keyword evidence="2" id="KW-0812">Transmembrane</keyword>
<evidence type="ECO:0008006" key="5">
    <source>
        <dbReference type="Google" id="ProtNLM"/>
    </source>
</evidence>
<keyword evidence="2" id="KW-0472">Membrane</keyword>
<comment type="caution">
    <text evidence="3">The sequence shown here is derived from an EMBL/GenBank/DDBJ whole genome shotgun (WGS) entry which is preliminary data.</text>
</comment>
<dbReference type="Proteomes" id="UP000298003">
    <property type="component" value="Unassembled WGS sequence"/>
</dbReference>
<keyword evidence="4" id="KW-1185">Reference proteome</keyword>
<gene>
    <name evidence="3" type="ORF">E1O70_01805</name>
</gene>
<evidence type="ECO:0000256" key="1">
    <source>
        <dbReference type="SAM" id="MobiDB-lite"/>
    </source>
</evidence>
<reference evidence="3 4" key="1">
    <citation type="submission" date="2019-03" db="EMBL/GenBank/DDBJ databases">
        <title>Cellulosimicrobium funkei JCM14302 Assembly.</title>
        <authorList>
            <person name="Dou T."/>
        </authorList>
    </citation>
    <scope>NUCLEOTIDE SEQUENCE [LARGE SCALE GENOMIC DNA]</scope>
    <source>
        <strain evidence="3 4">JCM 14302</strain>
    </source>
</reference>
<sequence length="186" mass="19901">MTVLRNRSNQLAGLALVAMSIALFAGADPWMLWQYEDLPPSDRMTSEQSALATASLCLVASVGVTFARLRVIVGMDGRIVVVNPLYTWRFDRSQVASIESGAVPRAGLKTGETIWLLALENALTDRLRGADRSEPLRDRDRRTGHSGACPMPRATGRKASGVVPLVAPWVCGAAGSVLGLLVSASR</sequence>
<evidence type="ECO:0000313" key="3">
    <source>
        <dbReference type="EMBL" id="TFF16948.1"/>
    </source>
</evidence>
<feature type="transmembrane region" description="Helical" evidence="2">
    <location>
        <begin position="161"/>
        <end position="184"/>
    </location>
</feature>
<dbReference type="EMBL" id="SOZH01000002">
    <property type="protein sequence ID" value="TFF16948.1"/>
    <property type="molecule type" value="Genomic_DNA"/>
</dbReference>
<name>A0A4Y8R611_9MICO</name>